<gene>
    <name evidence="2" type="ORF">FYJ43_00355</name>
</gene>
<dbReference type="InterPro" id="IPR029442">
    <property type="entry name" value="GyrI-like"/>
</dbReference>
<dbReference type="Proteomes" id="UP000466104">
    <property type="component" value="Unassembled WGS sequence"/>
</dbReference>
<organism evidence="2 3">
    <name type="scientific">Cutibacterium porci</name>
    <dbReference type="NCBI Taxonomy" id="2605781"/>
    <lineage>
        <taxon>Bacteria</taxon>
        <taxon>Bacillati</taxon>
        <taxon>Actinomycetota</taxon>
        <taxon>Actinomycetes</taxon>
        <taxon>Propionibacteriales</taxon>
        <taxon>Propionibacteriaceae</taxon>
        <taxon>Cutibacterium</taxon>
    </lineage>
</organism>
<sequence length="156" mass="17422">MDRPVNIRQVEACPVVSMTRVVSIDVLASFVEEAFETLERLASGNLGSAHPFVIYHNGLTADHDGTVEVCQPIEGTLDDVPHDVAIRTVEAHREAWITVTKAELEYPDIDDLYDDFDAWLEDAGLMRNGAPREVYWADWDTTGMEEPVCDVCFPIA</sequence>
<dbReference type="AlphaFoldDB" id="A0A7K0J3N4"/>
<evidence type="ECO:0000259" key="1">
    <source>
        <dbReference type="SMART" id="SM00871"/>
    </source>
</evidence>
<proteinExistence type="predicted"/>
<dbReference type="Pfam" id="PF06445">
    <property type="entry name" value="GyrI-like"/>
    <property type="match status" value="1"/>
</dbReference>
<evidence type="ECO:0000313" key="3">
    <source>
        <dbReference type="Proteomes" id="UP000466104"/>
    </source>
</evidence>
<name>A0A7K0J3N4_9ACTN</name>
<dbReference type="SMART" id="SM00871">
    <property type="entry name" value="AraC_E_bind"/>
    <property type="match status" value="1"/>
</dbReference>
<dbReference type="InterPro" id="IPR011256">
    <property type="entry name" value="Reg_factor_effector_dom_sf"/>
</dbReference>
<reference evidence="2 3" key="1">
    <citation type="submission" date="2019-08" db="EMBL/GenBank/DDBJ databases">
        <title>In-depth cultivation of the pig gut microbiome towards novel bacterial diversity and tailored functional studies.</title>
        <authorList>
            <person name="Wylensek D."/>
            <person name="Hitch T.C.A."/>
            <person name="Clavel T."/>
        </authorList>
    </citation>
    <scope>NUCLEOTIDE SEQUENCE [LARGE SCALE GENOMIC DNA]</scope>
    <source>
        <strain evidence="2 3">WCA-380-WT-3A</strain>
    </source>
</reference>
<protein>
    <submittedName>
        <fullName evidence="2">GyrI-like domain-containing protein</fullName>
    </submittedName>
</protein>
<dbReference type="EMBL" id="VUMG01000001">
    <property type="protein sequence ID" value="MSS44540.1"/>
    <property type="molecule type" value="Genomic_DNA"/>
</dbReference>
<evidence type="ECO:0000313" key="2">
    <source>
        <dbReference type="EMBL" id="MSS44540.1"/>
    </source>
</evidence>
<keyword evidence="3" id="KW-1185">Reference proteome</keyword>
<dbReference type="Gene3D" id="3.20.80.10">
    <property type="entry name" value="Regulatory factor, effector binding domain"/>
    <property type="match status" value="1"/>
</dbReference>
<accession>A0A7K0J3N4</accession>
<dbReference type="InterPro" id="IPR010499">
    <property type="entry name" value="AraC_E-bd"/>
</dbReference>
<feature type="domain" description="AraC effector-binding" evidence="1">
    <location>
        <begin position="3"/>
        <end position="156"/>
    </location>
</feature>
<comment type="caution">
    <text evidence="2">The sequence shown here is derived from an EMBL/GenBank/DDBJ whole genome shotgun (WGS) entry which is preliminary data.</text>
</comment>
<dbReference type="RefSeq" id="WP_154562011.1">
    <property type="nucleotide sequence ID" value="NZ_VUMG01000001.1"/>
</dbReference>
<dbReference type="SUPFAM" id="SSF55136">
    <property type="entry name" value="Probable bacterial effector-binding domain"/>
    <property type="match status" value="1"/>
</dbReference>